<dbReference type="Pfam" id="PF04234">
    <property type="entry name" value="CopC"/>
    <property type="match status" value="1"/>
</dbReference>
<evidence type="ECO:0000259" key="4">
    <source>
        <dbReference type="Pfam" id="PF04234"/>
    </source>
</evidence>
<dbReference type="Proteomes" id="UP000298412">
    <property type="component" value="Unassembled WGS sequence"/>
</dbReference>
<name>A0A4R8WIW7_9MICO</name>
<evidence type="ECO:0000256" key="2">
    <source>
        <dbReference type="ARBA" id="ARBA00023008"/>
    </source>
</evidence>
<dbReference type="SUPFAM" id="SSF81296">
    <property type="entry name" value="E set domains"/>
    <property type="match status" value="1"/>
</dbReference>
<reference evidence="5 6" key="1">
    <citation type="submission" date="2019-03" db="EMBL/GenBank/DDBJ databases">
        <title>Genomics of glacier-inhabiting Cryobacterium strains.</title>
        <authorList>
            <person name="Liu Q."/>
            <person name="Xin Y.-H."/>
        </authorList>
    </citation>
    <scope>NUCLEOTIDE SEQUENCE [LARGE SCALE GENOMIC DNA]</scope>
    <source>
        <strain evidence="5 6">MDT1-3</strain>
    </source>
</reference>
<sequence length="203" mass="20821">MSDPKCSRWVVGALAAAALALVVVVSSTVPTEVSPVFTEDVLSLGAIVVVADSTGKDWADGTVLLDGTEATQTLKKGMPDGDYQVRWRVVSVDGHPVSWSLTFAVGTRASAAYARPTSTAAPTPTSVADAAVAGHGVMSTLVLVVDEKVVVSGRAPILAELRTLLSAAASLALRPPTPERSRRRNPAASGRSTFPGRGDASSG</sequence>
<feature type="region of interest" description="Disordered" evidence="3">
    <location>
        <begin position="173"/>
        <end position="203"/>
    </location>
</feature>
<dbReference type="InterPro" id="IPR014755">
    <property type="entry name" value="Cu-Rt/internalin_Ig-like"/>
</dbReference>
<evidence type="ECO:0000256" key="3">
    <source>
        <dbReference type="SAM" id="MobiDB-lite"/>
    </source>
</evidence>
<evidence type="ECO:0000313" key="6">
    <source>
        <dbReference type="Proteomes" id="UP000298412"/>
    </source>
</evidence>
<accession>A0A4R8WIW7</accession>
<keyword evidence="1" id="KW-0732">Signal</keyword>
<dbReference type="GO" id="GO:0042597">
    <property type="term" value="C:periplasmic space"/>
    <property type="evidence" value="ECO:0007669"/>
    <property type="project" value="InterPro"/>
</dbReference>
<dbReference type="InterPro" id="IPR007348">
    <property type="entry name" value="CopC_dom"/>
</dbReference>
<comment type="caution">
    <text evidence="5">The sequence shown here is derived from an EMBL/GenBank/DDBJ whole genome shotgun (WGS) entry which is preliminary data.</text>
</comment>
<evidence type="ECO:0000256" key="1">
    <source>
        <dbReference type="ARBA" id="ARBA00022729"/>
    </source>
</evidence>
<evidence type="ECO:0000313" key="5">
    <source>
        <dbReference type="EMBL" id="TFC10375.1"/>
    </source>
</evidence>
<dbReference type="GO" id="GO:0005507">
    <property type="term" value="F:copper ion binding"/>
    <property type="evidence" value="ECO:0007669"/>
    <property type="project" value="InterPro"/>
</dbReference>
<dbReference type="OrthoDB" id="5242236at2"/>
<organism evidence="5 6">
    <name type="scientific">Cryobacterium algoritolerans</name>
    <dbReference type="NCBI Taxonomy" id="1259184"/>
    <lineage>
        <taxon>Bacteria</taxon>
        <taxon>Bacillati</taxon>
        <taxon>Actinomycetota</taxon>
        <taxon>Actinomycetes</taxon>
        <taxon>Micrococcales</taxon>
        <taxon>Microbacteriaceae</taxon>
        <taxon>Cryobacterium</taxon>
    </lineage>
</organism>
<dbReference type="AlphaFoldDB" id="A0A4R8WIW7"/>
<feature type="domain" description="CopC" evidence="4">
    <location>
        <begin position="27"/>
        <end position="105"/>
    </location>
</feature>
<dbReference type="EMBL" id="SOFP01000075">
    <property type="protein sequence ID" value="TFC10375.1"/>
    <property type="molecule type" value="Genomic_DNA"/>
</dbReference>
<keyword evidence="2" id="KW-0186">Copper</keyword>
<protein>
    <submittedName>
        <fullName evidence="5">Copper resistance protein CopC</fullName>
    </submittedName>
</protein>
<keyword evidence="6" id="KW-1185">Reference proteome</keyword>
<proteinExistence type="predicted"/>
<dbReference type="GO" id="GO:0046688">
    <property type="term" value="P:response to copper ion"/>
    <property type="evidence" value="ECO:0007669"/>
    <property type="project" value="InterPro"/>
</dbReference>
<gene>
    <name evidence="5" type="ORF">E3O19_15325</name>
</gene>
<dbReference type="Gene3D" id="2.60.40.1220">
    <property type="match status" value="1"/>
</dbReference>
<dbReference type="InterPro" id="IPR014756">
    <property type="entry name" value="Ig_E-set"/>
</dbReference>
<dbReference type="RefSeq" id="WP_134569043.1">
    <property type="nucleotide sequence ID" value="NZ_SOFP01000075.1"/>
</dbReference>